<organism evidence="3 4">
    <name type="scientific">Paramicrosporidium saccamoebae</name>
    <dbReference type="NCBI Taxonomy" id="1246581"/>
    <lineage>
        <taxon>Eukaryota</taxon>
        <taxon>Fungi</taxon>
        <taxon>Fungi incertae sedis</taxon>
        <taxon>Cryptomycota</taxon>
        <taxon>Cryptomycota incertae sedis</taxon>
        <taxon>Paramicrosporidium</taxon>
    </lineage>
</organism>
<dbReference type="STRING" id="1246581.A0A2H9TLS9"/>
<name>A0A2H9TLS9_9FUNG</name>
<protein>
    <recommendedName>
        <fullName evidence="5">Maf-like protein</fullName>
    </recommendedName>
</protein>
<evidence type="ECO:0000313" key="4">
    <source>
        <dbReference type="Proteomes" id="UP000240830"/>
    </source>
</evidence>
<evidence type="ECO:0000256" key="2">
    <source>
        <dbReference type="ARBA" id="ARBA00022801"/>
    </source>
</evidence>
<dbReference type="InterPro" id="IPR003697">
    <property type="entry name" value="Maf-like"/>
</dbReference>
<evidence type="ECO:0000313" key="3">
    <source>
        <dbReference type="EMBL" id="PJF18669.1"/>
    </source>
</evidence>
<sequence length="207" mass="22916">MSPDAVKYPAFHVLQGKRVILASASPRRGLSFEVVPSNFEEDYDKANYDSPTAYCSATCLKKAQIVLEKTIDTEPSLIISSDTIVVCEGAIYEKPMDRNDAVQILSAISGKTVDVITAVTMFYLQKDGTYKEVSFDESTEMYMDQYGQDMIDAYLDTGEGMGFSGAFSYQGAAFLMIKGITGCFYNAIGFPVSRFYREFLKISNQVA</sequence>
<dbReference type="PANTHER" id="PTHR43213:SF5">
    <property type="entry name" value="BIFUNCTIONAL DTTP_UTP PYROPHOSPHATASE_METHYLTRANSFERASE PROTEIN-RELATED"/>
    <property type="match status" value="1"/>
</dbReference>
<evidence type="ECO:0008006" key="5">
    <source>
        <dbReference type="Google" id="ProtNLM"/>
    </source>
</evidence>
<dbReference type="SUPFAM" id="SSF52972">
    <property type="entry name" value="ITPase-like"/>
    <property type="match status" value="1"/>
</dbReference>
<dbReference type="EMBL" id="MTSL01000107">
    <property type="protein sequence ID" value="PJF18669.1"/>
    <property type="molecule type" value="Genomic_DNA"/>
</dbReference>
<dbReference type="PIRSF" id="PIRSF006305">
    <property type="entry name" value="Maf"/>
    <property type="match status" value="1"/>
</dbReference>
<gene>
    <name evidence="3" type="ORF">PSACC_01510</name>
</gene>
<dbReference type="Proteomes" id="UP000240830">
    <property type="component" value="Unassembled WGS sequence"/>
</dbReference>
<dbReference type="HAMAP" id="MF_00528">
    <property type="entry name" value="Maf"/>
    <property type="match status" value="1"/>
</dbReference>
<keyword evidence="4" id="KW-1185">Reference proteome</keyword>
<reference evidence="3 4" key="1">
    <citation type="submission" date="2016-10" db="EMBL/GenBank/DDBJ databases">
        <title>The genome of Paramicrosporidium saccamoebae is the missing link in understanding Cryptomycota and Microsporidia evolution.</title>
        <authorList>
            <person name="Quandt C.A."/>
            <person name="Beaudet D."/>
            <person name="Corsaro D."/>
            <person name="Michel R."/>
            <person name="Corradi N."/>
            <person name="James T."/>
        </authorList>
    </citation>
    <scope>NUCLEOTIDE SEQUENCE [LARGE SCALE GENOMIC DNA]</scope>
    <source>
        <strain evidence="3 4">KSL3</strain>
    </source>
</reference>
<dbReference type="CDD" id="cd00555">
    <property type="entry name" value="Maf"/>
    <property type="match status" value="1"/>
</dbReference>
<accession>A0A2H9TLS9</accession>
<comment type="caution">
    <text evidence="3">The sequence shown here is derived from an EMBL/GenBank/DDBJ whole genome shotgun (WGS) entry which is preliminary data.</text>
</comment>
<dbReference type="AlphaFoldDB" id="A0A2H9TLS9"/>
<evidence type="ECO:0000256" key="1">
    <source>
        <dbReference type="ARBA" id="ARBA00001968"/>
    </source>
</evidence>
<dbReference type="InterPro" id="IPR029001">
    <property type="entry name" value="ITPase-like_fam"/>
</dbReference>
<dbReference type="Gene3D" id="3.90.950.10">
    <property type="match status" value="1"/>
</dbReference>
<dbReference type="PANTHER" id="PTHR43213">
    <property type="entry name" value="BIFUNCTIONAL DTTP/UTP PYROPHOSPHATASE/METHYLTRANSFERASE PROTEIN-RELATED"/>
    <property type="match status" value="1"/>
</dbReference>
<proteinExistence type="inferred from homology"/>
<dbReference type="Pfam" id="PF02545">
    <property type="entry name" value="Maf"/>
    <property type="match status" value="1"/>
</dbReference>
<keyword evidence="2" id="KW-0378">Hydrolase</keyword>
<dbReference type="OrthoDB" id="10267058at2759"/>
<dbReference type="NCBIfam" id="TIGR00172">
    <property type="entry name" value="maf"/>
    <property type="match status" value="1"/>
</dbReference>
<dbReference type="GO" id="GO:0047429">
    <property type="term" value="F:nucleoside triphosphate diphosphatase activity"/>
    <property type="evidence" value="ECO:0007669"/>
    <property type="project" value="InterPro"/>
</dbReference>
<comment type="cofactor">
    <cofactor evidence="1">
        <name>a divalent metal cation</name>
        <dbReference type="ChEBI" id="CHEBI:60240"/>
    </cofactor>
</comment>